<dbReference type="RefSeq" id="WP_151167130.1">
    <property type="nucleotide sequence ID" value="NZ_WACR01000004.1"/>
</dbReference>
<dbReference type="InterPro" id="IPR025554">
    <property type="entry name" value="DUF4140"/>
</dbReference>
<dbReference type="NCBIfam" id="TIGR02231">
    <property type="entry name" value="mucoidy inhibitor MuiA family protein"/>
    <property type="match status" value="1"/>
</dbReference>
<evidence type="ECO:0000259" key="4">
    <source>
        <dbReference type="Pfam" id="PF13600"/>
    </source>
</evidence>
<name>A0A6N6M7T5_9FLAO</name>
<feature type="signal peptide" evidence="2">
    <location>
        <begin position="1"/>
        <end position="17"/>
    </location>
</feature>
<dbReference type="InterPro" id="IPR037291">
    <property type="entry name" value="DUF4139"/>
</dbReference>
<protein>
    <submittedName>
        <fullName evidence="5">Mucoidy inhibitor MuiA family protein</fullName>
    </submittedName>
</protein>
<accession>A0A6N6M7T5</accession>
<dbReference type="InterPro" id="IPR011935">
    <property type="entry name" value="CHP02231"/>
</dbReference>
<dbReference type="Pfam" id="PF13600">
    <property type="entry name" value="DUF4140"/>
    <property type="match status" value="1"/>
</dbReference>
<evidence type="ECO:0000256" key="2">
    <source>
        <dbReference type="SAM" id="SignalP"/>
    </source>
</evidence>
<dbReference type="PANTHER" id="PTHR31005">
    <property type="entry name" value="DUF4139 DOMAIN-CONTAINING PROTEIN"/>
    <property type="match status" value="1"/>
</dbReference>
<evidence type="ECO:0000259" key="3">
    <source>
        <dbReference type="Pfam" id="PF13598"/>
    </source>
</evidence>
<evidence type="ECO:0000313" key="6">
    <source>
        <dbReference type="Proteomes" id="UP000435357"/>
    </source>
</evidence>
<comment type="caution">
    <text evidence="5">The sequence shown here is derived from an EMBL/GenBank/DDBJ whole genome shotgun (WGS) entry which is preliminary data.</text>
</comment>
<dbReference type="OrthoDB" id="634585at2"/>
<proteinExistence type="predicted"/>
<dbReference type="AlphaFoldDB" id="A0A6N6M7T5"/>
<keyword evidence="1" id="KW-0175">Coiled coil</keyword>
<gene>
    <name evidence="5" type="ORF">F3059_05495</name>
</gene>
<keyword evidence="6" id="KW-1185">Reference proteome</keyword>
<feature type="coiled-coil region" evidence="1">
    <location>
        <begin position="142"/>
        <end position="193"/>
    </location>
</feature>
<sequence>MKRLTILFFLLPLFSLANEKSIDSKIVKAHVFARGAELTRTASLNLEKGNQTIVMSGVSRNIDDQSIRVKGQGNFTILNVTKRINYLRNMPTPDYVKVLEDSLDFYENEIKKNRDYVSVLNEERSLIQTNKNMKGNDQSLSAQELKEMAEFFRSRLNDIADNQRKTNNTITQLEEEKRNVQNQLNEYRSKLNQPIGEIVVEVFAENATRAQLEIMYMTQSAGWTPVYDIRGSGSDQQIEASLYASVYQNTGVDWENINLTVSTATPSINGTRPKLHPWVLDFYQPVEHRGSRSKSMNAPQLDQVMIQSEAVSTGESKSKTPAQFSSVIENMLSMEVELNIPFSVSGDGKRRKTEIRSFEMNADYSHFAVPKLDQDAFLVVNVANWEQYNLLPGEANVFLDNTYVGNTYLDPRSVDDSLTITMGRDKSIVIDREKITKESGQTFFGNKKVRNFSFEITVRNTKSTAVDLKMMDQIPISAQNDIEVKLVNSSGASLDTEHGFLTWNMKLKPGEERTFTFDFEVKYPKDKNINL</sequence>
<keyword evidence="2" id="KW-0732">Signal</keyword>
<evidence type="ECO:0000256" key="1">
    <source>
        <dbReference type="SAM" id="Coils"/>
    </source>
</evidence>
<feature type="domain" description="DUF4139" evidence="3">
    <location>
        <begin position="212"/>
        <end position="525"/>
    </location>
</feature>
<reference evidence="5 6" key="1">
    <citation type="submission" date="2019-09" db="EMBL/GenBank/DDBJ databases">
        <title>Genomes of Cryomorphaceae.</title>
        <authorList>
            <person name="Bowman J.P."/>
        </authorList>
    </citation>
    <scope>NUCLEOTIDE SEQUENCE [LARGE SCALE GENOMIC DNA]</scope>
    <source>
        <strain evidence="5 6">KCTC 52047</strain>
    </source>
</reference>
<dbReference type="Pfam" id="PF13598">
    <property type="entry name" value="DUF4139"/>
    <property type="match status" value="1"/>
</dbReference>
<dbReference type="Proteomes" id="UP000435357">
    <property type="component" value="Unassembled WGS sequence"/>
</dbReference>
<evidence type="ECO:0000313" key="5">
    <source>
        <dbReference type="EMBL" id="KAB1064811.1"/>
    </source>
</evidence>
<dbReference type="EMBL" id="WACR01000004">
    <property type="protein sequence ID" value="KAB1064811.1"/>
    <property type="molecule type" value="Genomic_DNA"/>
</dbReference>
<dbReference type="PANTHER" id="PTHR31005:SF8">
    <property type="entry name" value="DUF4139 DOMAIN-CONTAINING PROTEIN"/>
    <property type="match status" value="1"/>
</dbReference>
<organism evidence="5 6">
    <name type="scientific">Salibacter halophilus</name>
    <dbReference type="NCBI Taxonomy" id="1803916"/>
    <lineage>
        <taxon>Bacteria</taxon>
        <taxon>Pseudomonadati</taxon>
        <taxon>Bacteroidota</taxon>
        <taxon>Flavobacteriia</taxon>
        <taxon>Flavobacteriales</taxon>
        <taxon>Salibacteraceae</taxon>
        <taxon>Salibacter</taxon>
    </lineage>
</organism>
<feature type="chain" id="PRO_5027046249" evidence="2">
    <location>
        <begin position="18"/>
        <end position="531"/>
    </location>
</feature>
<feature type="domain" description="DUF4140" evidence="4">
    <location>
        <begin position="31"/>
        <end position="126"/>
    </location>
</feature>